<reference evidence="11 12" key="1">
    <citation type="submission" date="2013-12" db="EMBL/GenBank/DDBJ databases">
        <authorList>
            <consortium name="DOE Joint Genome Institute"/>
            <person name="Smidt H."/>
            <person name="Huntemann M."/>
            <person name="Han J."/>
            <person name="Chen A."/>
            <person name="Kyrpides N."/>
            <person name="Mavromatis K."/>
            <person name="Markowitz V."/>
            <person name="Palaniappan K."/>
            <person name="Ivanova N."/>
            <person name="Schaumberg A."/>
            <person name="Pati A."/>
            <person name="Liolios K."/>
            <person name="Nordberg H.P."/>
            <person name="Cantor M.N."/>
            <person name="Hua S.X."/>
            <person name="Woyke T."/>
        </authorList>
    </citation>
    <scope>NUCLEOTIDE SEQUENCE [LARGE SCALE GENOMIC DNA]</scope>
    <source>
        <strain evidence="12">DSM 15288</strain>
    </source>
</reference>
<organism evidence="11 12">
    <name type="scientific">Desulfitobacterium metallireducens DSM 15288</name>
    <dbReference type="NCBI Taxonomy" id="871968"/>
    <lineage>
        <taxon>Bacteria</taxon>
        <taxon>Bacillati</taxon>
        <taxon>Bacillota</taxon>
        <taxon>Clostridia</taxon>
        <taxon>Eubacteriales</taxon>
        <taxon>Desulfitobacteriaceae</taxon>
        <taxon>Desulfitobacterium</taxon>
    </lineage>
</organism>
<dbReference type="InterPro" id="IPR017896">
    <property type="entry name" value="4Fe4S_Fe-S-bd"/>
</dbReference>
<keyword evidence="6" id="KW-0677">Repeat</keyword>
<dbReference type="Gene3D" id="3.30.70.20">
    <property type="match status" value="2"/>
</dbReference>
<dbReference type="AlphaFoldDB" id="W0EBQ1"/>
<keyword evidence="3" id="KW-0813">Transport</keyword>
<dbReference type="PROSITE" id="PS00198">
    <property type="entry name" value="4FE4S_FER_1"/>
    <property type="match status" value="1"/>
</dbReference>
<feature type="domain" description="4Fe-4S ferredoxin-type" evidence="10">
    <location>
        <begin position="82"/>
        <end position="111"/>
    </location>
</feature>
<comment type="cofactor">
    <cofactor evidence="1">
        <name>[4Fe-4S] cluster</name>
        <dbReference type="ChEBI" id="CHEBI:49883"/>
    </cofactor>
</comment>
<keyword evidence="9" id="KW-0411">Iron-sulfur</keyword>
<evidence type="ECO:0000256" key="9">
    <source>
        <dbReference type="ARBA" id="ARBA00023014"/>
    </source>
</evidence>
<keyword evidence="12" id="KW-1185">Reference proteome</keyword>
<gene>
    <name evidence="11" type="ORF">DESME_14845</name>
</gene>
<comment type="function">
    <text evidence="2">Electron transfer subunit of the terminal reductase during anaerobic growth on various sulfoxide and N-oxide compounds.</text>
</comment>
<dbReference type="Pfam" id="PF12797">
    <property type="entry name" value="Fer4_2"/>
    <property type="match status" value="1"/>
</dbReference>
<sequence length="180" mass="19869">MAQKGFYYDQTSCIGCKACQVACKDKNNLKVGPRYRRVYDIEIGKFPNPHRAHFSISCNHCENPKCVENCPTGALQKRKEDGIVIHDHAKCIGCRLCTWSCPYGAPQYKEDEGKVGKCDGCSDLVAKGENPACVDACVMRCLEFGDIVELRQKYGTNADAPGLPSSATTHPNLIINVKKH</sequence>
<dbReference type="STRING" id="871968.DESME_14845"/>
<accession>W0EBQ1</accession>
<keyword evidence="7" id="KW-0249">Electron transport</keyword>
<evidence type="ECO:0000256" key="4">
    <source>
        <dbReference type="ARBA" id="ARBA00022485"/>
    </source>
</evidence>
<dbReference type="NCBIfam" id="TIGR02951">
    <property type="entry name" value="DMSO_dmsB"/>
    <property type="match status" value="1"/>
</dbReference>
<dbReference type="eggNOG" id="COG0437">
    <property type="taxonomic scope" value="Bacteria"/>
</dbReference>
<dbReference type="GO" id="GO:0046872">
    <property type="term" value="F:metal ion binding"/>
    <property type="evidence" value="ECO:0007669"/>
    <property type="project" value="UniProtKB-KW"/>
</dbReference>
<evidence type="ECO:0000313" key="11">
    <source>
        <dbReference type="EMBL" id="AHF08162.1"/>
    </source>
</evidence>
<protein>
    <submittedName>
        <fullName evidence="11">4Fe-4S ferredoxin</fullName>
    </submittedName>
</protein>
<evidence type="ECO:0000256" key="6">
    <source>
        <dbReference type="ARBA" id="ARBA00022737"/>
    </source>
</evidence>
<dbReference type="InterPro" id="IPR017900">
    <property type="entry name" value="4Fe4S_Fe_S_CS"/>
</dbReference>
<evidence type="ECO:0000259" key="10">
    <source>
        <dbReference type="PROSITE" id="PS51379"/>
    </source>
</evidence>
<dbReference type="PANTHER" id="PTHR43177">
    <property type="entry name" value="PROTEIN NRFC"/>
    <property type="match status" value="1"/>
</dbReference>
<dbReference type="HOGENOM" id="CLU_043374_2_0_9"/>
<evidence type="ECO:0000256" key="8">
    <source>
        <dbReference type="ARBA" id="ARBA00023004"/>
    </source>
</evidence>
<keyword evidence="4" id="KW-0004">4Fe-4S</keyword>
<dbReference type="EMBL" id="CP007032">
    <property type="protein sequence ID" value="AHF08162.1"/>
    <property type="molecule type" value="Genomic_DNA"/>
</dbReference>
<dbReference type="InterPro" id="IPR050954">
    <property type="entry name" value="ET_IronSulfur_Cluster-Binding"/>
</dbReference>
<dbReference type="OrthoDB" id="9810688at2"/>
<evidence type="ECO:0000313" key="12">
    <source>
        <dbReference type="Proteomes" id="UP000010847"/>
    </source>
</evidence>
<dbReference type="GO" id="GO:0051539">
    <property type="term" value="F:4 iron, 4 sulfur cluster binding"/>
    <property type="evidence" value="ECO:0007669"/>
    <property type="project" value="UniProtKB-KW"/>
</dbReference>
<evidence type="ECO:0000256" key="7">
    <source>
        <dbReference type="ARBA" id="ARBA00022982"/>
    </source>
</evidence>
<dbReference type="SUPFAM" id="SSF54862">
    <property type="entry name" value="4Fe-4S ferredoxins"/>
    <property type="match status" value="1"/>
</dbReference>
<evidence type="ECO:0000256" key="5">
    <source>
        <dbReference type="ARBA" id="ARBA00022723"/>
    </source>
</evidence>
<dbReference type="KEGG" id="dmt:DESME_14845"/>
<feature type="domain" description="4Fe-4S ferredoxin-type" evidence="10">
    <location>
        <begin position="4"/>
        <end position="34"/>
    </location>
</feature>
<evidence type="ECO:0000256" key="3">
    <source>
        <dbReference type="ARBA" id="ARBA00022448"/>
    </source>
</evidence>
<name>W0EBQ1_9FIRM</name>
<dbReference type="CDD" id="cd16371">
    <property type="entry name" value="DMSOR_beta_like"/>
    <property type="match status" value="1"/>
</dbReference>
<dbReference type="PANTHER" id="PTHR43177:SF5">
    <property type="entry name" value="ANAEROBIC DIMETHYL SULFOXIDE REDUCTASE CHAIN B-RELATED"/>
    <property type="match status" value="1"/>
</dbReference>
<dbReference type="Proteomes" id="UP000010847">
    <property type="component" value="Chromosome"/>
</dbReference>
<keyword evidence="5" id="KW-0479">Metal-binding</keyword>
<feature type="domain" description="4Fe-4S ferredoxin-type" evidence="10">
    <location>
        <begin position="48"/>
        <end position="80"/>
    </location>
</feature>
<evidence type="ECO:0000256" key="1">
    <source>
        <dbReference type="ARBA" id="ARBA00001966"/>
    </source>
</evidence>
<dbReference type="Pfam" id="PF13247">
    <property type="entry name" value="Fer4_11"/>
    <property type="match status" value="1"/>
</dbReference>
<dbReference type="InterPro" id="IPR014297">
    <property type="entry name" value="DMSO_DmsB"/>
</dbReference>
<evidence type="ECO:0000256" key="2">
    <source>
        <dbReference type="ARBA" id="ARBA00003584"/>
    </source>
</evidence>
<dbReference type="PROSITE" id="PS51379">
    <property type="entry name" value="4FE4S_FER_2"/>
    <property type="match status" value="3"/>
</dbReference>
<keyword evidence="8" id="KW-0408">Iron</keyword>
<proteinExistence type="predicted"/>
<dbReference type="RefSeq" id="WP_006716987.1">
    <property type="nucleotide sequence ID" value="NZ_CP007032.1"/>
</dbReference>